<dbReference type="Pfam" id="PF00535">
    <property type="entry name" value="Glycos_transf_2"/>
    <property type="match status" value="1"/>
</dbReference>
<dbReference type="EMBL" id="SOZE01000005">
    <property type="protein sequence ID" value="TFF38790.1"/>
    <property type="molecule type" value="Genomic_DNA"/>
</dbReference>
<dbReference type="RefSeq" id="WP_133228300.1">
    <property type="nucleotide sequence ID" value="NZ_SOZE01000005.1"/>
</dbReference>
<dbReference type="GO" id="GO:0016758">
    <property type="term" value="F:hexosyltransferase activity"/>
    <property type="evidence" value="ECO:0007669"/>
    <property type="project" value="UniProtKB-ARBA"/>
</dbReference>
<dbReference type="PANTHER" id="PTHR22916">
    <property type="entry name" value="GLYCOSYLTRANSFERASE"/>
    <property type="match status" value="1"/>
</dbReference>
<dbReference type="InterPro" id="IPR001173">
    <property type="entry name" value="Glyco_trans_2-like"/>
</dbReference>
<dbReference type="SUPFAM" id="SSF53448">
    <property type="entry name" value="Nucleotide-diphospho-sugar transferases"/>
    <property type="match status" value="1"/>
</dbReference>
<evidence type="ECO:0000313" key="2">
    <source>
        <dbReference type="EMBL" id="TFF38790.1"/>
    </source>
</evidence>
<organism evidence="2 3">
    <name type="scientific">Mucilaginibacter psychrotolerans</name>
    <dbReference type="NCBI Taxonomy" id="1524096"/>
    <lineage>
        <taxon>Bacteria</taxon>
        <taxon>Pseudomonadati</taxon>
        <taxon>Bacteroidota</taxon>
        <taxon>Sphingobacteriia</taxon>
        <taxon>Sphingobacteriales</taxon>
        <taxon>Sphingobacteriaceae</taxon>
        <taxon>Mucilaginibacter</taxon>
    </lineage>
</organism>
<evidence type="ECO:0000259" key="1">
    <source>
        <dbReference type="Pfam" id="PF00535"/>
    </source>
</evidence>
<sequence length="316" mass="36388">MFSIAIPAYKSDYLYDCIQSILNQSYADFELIIVNDCSPEPVDEIVAKFTDSRIRYFKNETNIGGKNLVDNWNNCLNMATREFFVMMGDDDKLDPDFFTEFAALIAKYPNLDVYHCRSRIINSQGEFIGLSPSCPEFESVYDNIWHRLNGHRLQFISDFVYRTASLKQTGGYFKLPYAWGSDEISAFIACGQKGIAHTNKPVFQYRKHATSISSSGSQLIKMDAVMAQSAWYDAFLKLQPINIDDQIQYQVLKKTIKKLMQKKKTVVLTNALEGGITKNFFRWFTKRNQYGYSVFELGYAAIESIKRNIAKSRFKN</sequence>
<accession>A0A4Y8SJE5</accession>
<reference evidence="2 3" key="1">
    <citation type="journal article" date="2017" name="Int. J. Syst. Evol. Microbiol.">
        <title>Mucilaginibacterpsychrotolerans sp. nov., isolated from peatlands.</title>
        <authorList>
            <person name="Deng Y."/>
            <person name="Shen L."/>
            <person name="Xu B."/>
            <person name="Liu Y."/>
            <person name="Gu Z."/>
            <person name="Liu H."/>
            <person name="Zhou Y."/>
        </authorList>
    </citation>
    <scope>NUCLEOTIDE SEQUENCE [LARGE SCALE GENOMIC DNA]</scope>
    <source>
        <strain evidence="2 3">NH7-4</strain>
    </source>
</reference>
<evidence type="ECO:0000313" key="3">
    <source>
        <dbReference type="Proteomes" id="UP000297540"/>
    </source>
</evidence>
<dbReference type="Proteomes" id="UP000297540">
    <property type="component" value="Unassembled WGS sequence"/>
</dbReference>
<proteinExistence type="predicted"/>
<protein>
    <submittedName>
        <fullName evidence="2">Glycosyltransferase</fullName>
    </submittedName>
</protein>
<name>A0A4Y8SJE5_9SPHI</name>
<keyword evidence="3" id="KW-1185">Reference proteome</keyword>
<dbReference type="InterPro" id="IPR029044">
    <property type="entry name" value="Nucleotide-diphossugar_trans"/>
</dbReference>
<dbReference type="PANTHER" id="PTHR22916:SF3">
    <property type="entry name" value="UDP-GLCNAC:BETAGAL BETA-1,3-N-ACETYLGLUCOSAMINYLTRANSFERASE-LIKE PROTEIN 1"/>
    <property type="match status" value="1"/>
</dbReference>
<dbReference type="OrthoDB" id="9815829at2"/>
<keyword evidence="2" id="KW-0808">Transferase</keyword>
<gene>
    <name evidence="2" type="ORF">E2R66_07225</name>
</gene>
<dbReference type="Gene3D" id="3.90.550.10">
    <property type="entry name" value="Spore Coat Polysaccharide Biosynthesis Protein SpsA, Chain A"/>
    <property type="match status" value="1"/>
</dbReference>
<dbReference type="AlphaFoldDB" id="A0A4Y8SJE5"/>
<feature type="domain" description="Glycosyltransferase 2-like" evidence="1">
    <location>
        <begin position="3"/>
        <end position="129"/>
    </location>
</feature>
<comment type="caution">
    <text evidence="2">The sequence shown here is derived from an EMBL/GenBank/DDBJ whole genome shotgun (WGS) entry which is preliminary data.</text>
</comment>